<evidence type="ECO:0000256" key="2">
    <source>
        <dbReference type="RuleBase" id="RU363072"/>
    </source>
</evidence>
<feature type="chain" id="PRO_5043087614" evidence="2">
    <location>
        <begin position="27"/>
        <end position="469"/>
    </location>
</feature>
<evidence type="ECO:0000313" key="3">
    <source>
        <dbReference type="EMBL" id="MBT0663997.1"/>
    </source>
</evidence>
<protein>
    <submittedName>
        <fullName evidence="3">Carbohydrate porin</fullName>
    </submittedName>
</protein>
<dbReference type="GO" id="GO:0016020">
    <property type="term" value="C:membrane"/>
    <property type="evidence" value="ECO:0007669"/>
    <property type="project" value="InterPro"/>
</dbReference>
<accession>A0AAW4L856</accession>
<dbReference type="Pfam" id="PF04966">
    <property type="entry name" value="OprB"/>
    <property type="match status" value="1"/>
</dbReference>
<dbReference type="InterPro" id="IPR038673">
    <property type="entry name" value="OprB_sf"/>
</dbReference>
<dbReference type="GO" id="GO:0008643">
    <property type="term" value="P:carbohydrate transport"/>
    <property type="evidence" value="ECO:0007669"/>
    <property type="project" value="InterPro"/>
</dbReference>
<keyword evidence="2" id="KW-0732">Signal</keyword>
<dbReference type="InterPro" id="IPR007049">
    <property type="entry name" value="Carb-sel_porin_OprB"/>
</dbReference>
<comment type="similarity">
    <text evidence="1 2">Belongs to the OprB family.</text>
</comment>
<dbReference type="RefSeq" id="WP_214170769.1">
    <property type="nucleotide sequence ID" value="NZ_JAHCVJ010000002.1"/>
</dbReference>
<feature type="signal peptide" evidence="2">
    <location>
        <begin position="1"/>
        <end position="26"/>
    </location>
</feature>
<comment type="caution">
    <text evidence="3">The sequence shown here is derived from an EMBL/GenBank/DDBJ whole genome shotgun (WGS) entry which is preliminary data.</text>
</comment>
<dbReference type="InterPro" id="IPR052932">
    <property type="entry name" value="OprB_Porin"/>
</dbReference>
<dbReference type="SUPFAM" id="SSF56935">
    <property type="entry name" value="Porins"/>
    <property type="match status" value="1"/>
</dbReference>
<organism evidence="3 4">
    <name type="scientific">Geoanaerobacter pelophilus</name>
    <dbReference type="NCBI Taxonomy" id="60036"/>
    <lineage>
        <taxon>Bacteria</taxon>
        <taxon>Pseudomonadati</taxon>
        <taxon>Thermodesulfobacteriota</taxon>
        <taxon>Desulfuromonadia</taxon>
        <taxon>Geobacterales</taxon>
        <taxon>Geobacteraceae</taxon>
        <taxon>Geoanaerobacter</taxon>
    </lineage>
</organism>
<evidence type="ECO:0000313" key="4">
    <source>
        <dbReference type="Proteomes" id="UP000811899"/>
    </source>
</evidence>
<dbReference type="PANTHER" id="PTHR37944">
    <property type="entry name" value="PORIN B"/>
    <property type="match status" value="1"/>
</dbReference>
<dbReference type="Proteomes" id="UP000811899">
    <property type="component" value="Unassembled WGS sequence"/>
</dbReference>
<name>A0AAW4L856_9BACT</name>
<gene>
    <name evidence="3" type="ORF">KI809_06750</name>
</gene>
<dbReference type="GO" id="GO:0015288">
    <property type="term" value="F:porin activity"/>
    <property type="evidence" value="ECO:0007669"/>
    <property type="project" value="InterPro"/>
</dbReference>
<proteinExistence type="inferred from homology"/>
<dbReference type="EMBL" id="JAHCVJ010000002">
    <property type="protein sequence ID" value="MBT0663997.1"/>
    <property type="molecule type" value="Genomic_DNA"/>
</dbReference>
<dbReference type="Gene3D" id="2.40.160.180">
    <property type="entry name" value="Carbohydrate-selective porin OprB"/>
    <property type="match status" value="1"/>
</dbReference>
<evidence type="ECO:0000256" key="1">
    <source>
        <dbReference type="ARBA" id="ARBA00008769"/>
    </source>
</evidence>
<keyword evidence="4" id="KW-1185">Reference proteome</keyword>
<sequence>MHVSRRTLLSLIISLTLIVSAMPAFALHPEAKIPDQVNIDHQACKVLLDIASKYKIEGVFSKEFLEGKQQLTRIDIAASLSQISEKLAEKVIKEGAAAVSSEDLNRLQEIEEDLRSEMLLVHTRAFQTRNEGLGTSLYPLTKNISLSGSLVGVFQNSIGNKQQKDGGDATGRGDLVFNFKITDSTIAVVDIRAAGGTGIDRRVASLGGLNGLATNDGDNVRFYKAFVEQSLFDDRLIATLGKIDITDYFDNNAVANDETSQFLAGLFTNAPTVSFPLNGPGVRVHAKLGDNLTFGVGYASSTASGDGITSNGFGIAELDAKVTFRELQGNYRIYSAVDASKPDNSVKTQNKSAYNAGISVDQQLSDKLTLFARYAQREKNVYLTSRSWSAGLQYTGLIPGRNDDTCAVAYGQIAGAELSAQEKLVETYYSIKLHDKINVAPVFQYIMQPTGNRDAADVAILGIRSQVMF</sequence>
<dbReference type="PANTHER" id="PTHR37944:SF1">
    <property type="entry name" value="PORIN B"/>
    <property type="match status" value="1"/>
</dbReference>
<reference evidence="3 4" key="1">
    <citation type="submission" date="2021-05" db="EMBL/GenBank/DDBJ databases">
        <title>The draft genome of Geobacter pelophilus DSM 12255.</title>
        <authorList>
            <person name="Xu Z."/>
            <person name="Masuda Y."/>
            <person name="Itoh H."/>
            <person name="Senoo K."/>
        </authorList>
    </citation>
    <scope>NUCLEOTIDE SEQUENCE [LARGE SCALE GENOMIC DNA]</scope>
    <source>
        <strain evidence="3 4">DSM 12255</strain>
    </source>
</reference>
<dbReference type="AlphaFoldDB" id="A0AAW4L856"/>